<comment type="similarity">
    <text evidence="2 8">Belongs to the 4-toluene sulfonate uptake permease (TSUP) (TC 2.A.102) family.</text>
</comment>
<keyword evidence="10" id="KW-1185">Reference proteome</keyword>
<evidence type="ECO:0000313" key="9">
    <source>
        <dbReference type="EMBL" id="TQV87211.1"/>
    </source>
</evidence>
<feature type="transmembrane region" description="Helical" evidence="8">
    <location>
        <begin position="72"/>
        <end position="91"/>
    </location>
</feature>
<dbReference type="Pfam" id="PF01925">
    <property type="entry name" value="TauE"/>
    <property type="match status" value="1"/>
</dbReference>
<keyword evidence="3" id="KW-0813">Transport</keyword>
<accession>A0A545UCL5</accession>
<dbReference type="EMBL" id="VIKS01000009">
    <property type="protein sequence ID" value="TQV87211.1"/>
    <property type="molecule type" value="Genomic_DNA"/>
</dbReference>
<evidence type="ECO:0000256" key="5">
    <source>
        <dbReference type="ARBA" id="ARBA00022692"/>
    </source>
</evidence>
<dbReference type="GO" id="GO:0005886">
    <property type="term" value="C:plasma membrane"/>
    <property type="evidence" value="ECO:0007669"/>
    <property type="project" value="UniProtKB-SubCell"/>
</dbReference>
<dbReference type="PANTHER" id="PTHR30269:SF37">
    <property type="entry name" value="MEMBRANE TRANSPORTER PROTEIN"/>
    <property type="match status" value="1"/>
</dbReference>
<feature type="transmembrane region" description="Helical" evidence="8">
    <location>
        <begin position="208"/>
        <end position="230"/>
    </location>
</feature>
<proteinExistence type="inferred from homology"/>
<keyword evidence="7 8" id="KW-0472">Membrane</keyword>
<feature type="transmembrane region" description="Helical" evidence="8">
    <location>
        <begin position="31"/>
        <end position="51"/>
    </location>
</feature>
<feature type="transmembrane region" description="Helical" evidence="8">
    <location>
        <begin position="237"/>
        <end position="257"/>
    </location>
</feature>
<feature type="transmembrane region" description="Helical" evidence="8">
    <location>
        <begin position="111"/>
        <end position="128"/>
    </location>
</feature>
<dbReference type="InterPro" id="IPR052017">
    <property type="entry name" value="TSUP"/>
</dbReference>
<evidence type="ECO:0000256" key="6">
    <source>
        <dbReference type="ARBA" id="ARBA00022989"/>
    </source>
</evidence>
<dbReference type="OrthoDB" id="8480055at2"/>
<evidence type="ECO:0000256" key="1">
    <source>
        <dbReference type="ARBA" id="ARBA00004651"/>
    </source>
</evidence>
<reference evidence="9 10" key="1">
    <citation type="submission" date="2019-07" db="EMBL/GenBank/DDBJ databases">
        <title>Draft genome for Aliikangiella sp. M105.</title>
        <authorList>
            <person name="Wang G."/>
        </authorList>
    </citation>
    <scope>NUCLEOTIDE SEQUENCE [LARGE SCALE GENOMIC DNA]</scope>
    <source>
        <strain evidence="9 10">M105</strain>
    </source>
</reference>
<dbReference type="PANTHER" id="PTHR30269">
    <property type="entry name" value="TRANSMEMBRANE PROTEIN YFCA"/>
    <property type="match status" value="1"/>
</dbReference>
<keyword evidence="5 8" id="KW-0812">Transmembrane</keyword>
<dbReference type="Proteomes" id="UP000315439">
    <property type="component" value="Unassembled WGS sequence"/>
</dbReference>
<sequence length="258" mass="28134">MTLFIIALVSCIASLLTFFSGFGLGTLLTPVFALFFPVQLAIAATAIVHLANNFFKLGLIYKHIRWDLFLKFSIPAGIAALLGASTLSYLGELPKLYAYSMFSSQYEITPIKLLVGVIFIIFAFSELSKKLQSFKFKKKYISLGGLLSGFFGGLTGNQGAFRSAFLIKFSLPKKEFIATGVISSCLVDIARISIYFNTFEALHFSSNLSITILTATLCAFIGAIIGRFYLNKITMKGIQLCVSLLMIFVGVGLSVGLI</sequence>
<dbReference type="RefSeq" id="WP_142932238.1">
    <property type="nucleotide sequence ID" value="NZ_ML660165.1"/>
</dbReference>
<evidence type="ECO:0000256" key="7">
    <source>
        <dbReference type="ARBA" id="ARBA00023136"/>
    </source>
</evidence>
<comment type="caution">
    <text evidence="9">The sequence shown here is derived from an EMBL/GenBank/DDBJ whole genome shotgun (WGS) entry which is preliminary data.</text>
</comment>
<dbReference type="AlphaFoldDB" id="A0A545UCL5"/>
<feature type="transmembrane region" description="Helical" evidence="8">
    <location>
        <begin position="176"/>
        <end position="196"/>
    </location>
</feature>
<protein>
    <recommendedName>
        <fullName evidence="8">Probable membrane transporter protein</fullName>
    </recommendedName>
</protein>
<comment type="subcellular location">
    <subcellularLocation>
        <location evidence="1 8">Cell membrane</location>
        <topology evidence="1 8">Multi-pass membrane protein</topology>
    </subcellularLocation>
</comment>
<evidence type="ECO:0000256" key="4">
    <source>
        <dbReference type="ARBA" id="ARBA00022475"/>
    </source>
</evidence>
<keyword evidence="4 8" id="KW-1003">Cell membrane</keyword>
<gene>
    <name evidence="9" type="ORF">FLL46_15540</name>
</gene>
<keyword evidence="6 8" id="KW-1133">Transmembrane helix</keyword>
<evidence type="ECO:0000256" key="8">
    <source>
        <dbReference type="RuleBase" id="RU363041"/>
    </source>
</evidence>
<dbReference type="InterPro" id="IPR002781">
    <property type="entry name" value="TM_pro_TauE-like"/>
</dbReference>
<name>A0A545UCL5_9GAMM</name>
<evidence type="ECO:0000256" key="2">
    <source>
        <dbReference type="ARBA" id="ARBA00009142"/>
    </source>
</evidence>
<evidence type="ECO:0000313" key="10">
    <source>
        <dbReference type="Proteomes" id="UP000315439"/>
    </source>
</evidence>
<evidence type="ECO:0000256" key="3">
    <source>
        <dbReference type="ARBA" id="ARBA00022448"/>
    </source>
</evidence>
<organism evidence="9 10">
    <name type="scientific">Aliikangiella coralliicola</name>
    <dbReference type="NCBI Taxonomy" id="2592383"/>
    <lineage>
        <taxon>Bacteria</taxon>
        <taxon>Pseudomonadati</taxon>
        <taxon>Pseudomonadota</taxon>
        <taxon>Gammaproteobacteria</taxon>
        <taxon>Oceanospirillales</taxon>
        <taxon>Pleioneaceae</taxon>
        <taxon>Aliikangiella</taxon>
    </lineage>
</organism>